<sequence length="76" mass="9212">MSQDNLRSWKLYIRFYSLYTRTKRKTLLGEKFKKKLQLKSNKKKGSNRKWFRIQPPLMWTRSPGAITTIKKLFSQS</sequence>
<organism evidence="1">
    <name type="scientific">Oikopleura dioica</name>
    <name type="common">Tunicate</name>
    <dbReference type="NCBI Taxonomy" id="34765"/>
    <lineage>
        <taxon>Eukaryota</taxon>
        <taxon>Metazoa</taxon>
        <taxon>Chordata</taxon>
        <taxon>Tunicata</taxon>
        <taxon>Appendicularia</taxon>
        <taxon>Copelata</taxon>
        <taxon>Oikopleuridae</taxon>
        <taxon>Oikopleura</taxon>
    </lineage>
</organism>
<dbReference type="EMBL" id="FN655274">
    <property type="protein sequence ID" value="CBY38620.1"/>
    <property type="molecule type" value="Genomic_DNA"/>
</dbReference>
<name>E4YT31_OIKDI</name>
<evidence type="ECO:0000313" key="1">
    <source>
        <dbReference type="EMBL" id="CBY38620.1"/>
    </source>
</evidence>
<protein>
    <submittedName>
        <fullName evidence="1">Uncharacterized protein</fullName>
    </submittedName>
</protein>
<proteinExistence type="predicted"/>
<dbReference type="AlphaFoldDB" id="E4YT31"/>
<reference evidence="1" key="1">
    <citation type="journal article" date="2010" name="Science">
        <title>Plasticity of animal genome architecture unmasked by rapid evolution of a pelagic tunicate.</title>
        <authorList>
            <person name="Denoeud F."/>
            <person name="Henriet S."/>
            <person name="Mungpakdee S."/>
            <person name="Aury J.M."/>
            <person name="Da Silva C."/>
            <person name="Brinkmann H."/>
            <person name="Mikhaleva J."/>
            <person name="Olsen L.C."/>
            <person name="Jubin C."/>
            <person name="Canestro C."/>
            <person name="Bouquet J.M."/>
            <person name="Danks G."/>
            <person name="Poulain J."/>
            <person name="Campsteijn C."/>
            <person name="Adamski M."/>
            <person name="Cross I."/>
            <person name="Yadetie F."/>
            <person name="Muffato M."/>
            <person name="Louis A."/>
            <person name="Butcher S."/>
            <person name="Tsagkogeorga G."/>
            <person name="Konrad A."/>
            <person name="Singh S."/>
            <person name="Jensen M.F."/>
            <person name="Cong E.H."/>
            <person name="Eikeseth-Otteraa H."/>
            <person name="Noel B."/>
            <person name="Anthouard V."/>
            <person name="Porcel B.M."/>
            <person name="Kachouri-Lafond R."/>
            <person name="Nishino A."/>
            <person name="Ugolini M."/>
            <person name="Chourrout P."/>
            <person name="Nishida H."/>
            <person name="Aasland R."/>
            <person name="Huzurbazar S."/>
            <person name="Westhof E."/>
            <person name="Delsuc F."/>
            <person name="Lehrach H."/>
            <person name="Reinhardt R."/>
            <person name="Weissenbach J."/>
            <person name="Roy S.W."/>
            <person name="Artiguenave F."/>
            <person name="Postlethwait J.H."/>
            <person name="Manak J.R."/>
            <person name="Thompson E.M."/>
            <person name="Jaillon O."/>
            <person name="Du Pasquier L."/>
            <person name="Boudinot P."/>
            <person name="Liberles D.A."/>
            <person name="Volff J.N."/>
            <person name="Philippe H."/>
            <person name="Lenhard B."/>
            <person name="Roest Crollius H."/>
            <person name="Wincker P."/>
            <person name="Chourrout D."/>
        </authorList>
    </citation>
    <scope>NUCLEOTIDE SEQUENCE [LARGE SCALE GENOMIC DNA]</scope>
</reference>
<dbReference type="Proteomes" id="UP000011014">
    <property type="component" value="Unassembled WGS sequence"/>
</dbReference>
<gene>
    <name evidence="1" type="ORF">GSOID_T00032576001</name>
</gene>
<accession>E4YT31</accession>